<comment type="caution">
    <text evidence="1">The sequence shown here is derived from an EMBL/GenBank/DDBJ whole genome shotgun (WGS) entry which is preliminary data.</text>
</comment>
<dbReference type="AlphaFoldDB" id="A0A835BAW3"/>
<dbReference type="Proteomes" id="UP000636709">
    <property type="component" value="Unassembled WGS sequence"/>
</dbReference>
<accession>A0A835BAW3</accession>
<name>A0A835BAW3_9POAL</name>
<sequence length="49" mass="5245">MHNLGDAVGVTARTFPAVPIAYRPGYVGSPTRSEAAMALNPDFVLNHVY</sequence>
<evidence type="ECO:0000313" key="2">
    <source>
        <dbReference type="Proteomes" id="UP000636709"/>
    </source>
</evidence>
<gene>
    <name evidence="1" type="ORF">HU200_042407</name>
</gene>
<dbReference type="EMBL" id="JACEFO010002041">
    <property type="protein sequence ID" value="KAF8688175.1"/>
    <property type="molecule type" value="Genomic_DNA"/>
</dbReference>
<keyword evidence="2" id="KW-1185">Reference proteome</keyword>
<reference evidence="1" key="1">
    <citation type="submission" date="2020-07" db="EMBL/GenBank/DDBJ databases">
        <title>Genome sequence and genetic diversity analysis of an under-domesticated orphan crop, white fonio (Digitaria exilis).</title>
        <authorList>
            <person name="Bennetzen J.L."/>
            <person name="Chen S."/>
            <person name="Ma X."/>
            <person name="Wang X."/>
            <person name="Yssel A.E.J."/>
            <person name="Chaluvadi S.R."/>
            <person name="Johnson M."/>
            <person name="Gangashetty P."/>
            <person name="Hamidou F."/>
            <person name="Sanogo M.D."/>
            <person name="Zwaenepoel A."/>
            <person name="Wallace J."/>
            <person name="Van De Peer Y."/>
            <person name="Van Deynze A."/>
        </authorList>
    </citation>
    <scope>NUCLEOTIDE SEQUENCE</scope>
    <source>
        <tissue evidence="1">Leaves</tissue>
    </source>
</reference>
<protein>
    <submittedName>
        <fullName evidence="1">Uncharacterized protein</fullName>
    </submittedName>
</protein>
<organism evidence="1 2">
    <name type="scientific">Digitaria exilis</name>
    <dbReference type="NCBI Taxonomy" id="1010633"/>
    <lineage>
        <taxon>Eukaryota</taxon>
        <taxon>Viridiplantae</taxon>
        <taxon>Streptophyta</taxon>
        <taxon>Embryophyta</taxon>
        <taxon>Tracheophyta</taxon>
        <taxon>Spermatophyta</taxon>
        <taxon>Magnoliopsida</taxon>
        <taxon>Liliopsida</taxon>
        <taxon>Poales</taxon>
        <taxon>Poaceae</taxon>
        <taxon>PACMAD clade</taxon>
        <taxon>Panicoideae</taxon>
        <taxon>Panicodae</taxon>
        <taxon>Paniceae</taxon>
        <taxon>Anthephorinae</taxon>
        <taxon>Digitaria</taxon>
    </lineage>
</organism>
<proteinExistence type="predicted"/>
<evidence type="ECO:0000313" key="1">
    <source>
        <dbReference type="EMBL" id="KAF8688175.1"/>
    </source>
</evidence>